<keyword evidence="6 7" id="KW-0472">Membrane</keyword>
<dbReference type="OrthoDB" id="5242213at2"/>
<reference evidence="9 10" key="1">
    <citation type="journal article" date="2011" name="J. Bacteriol.">
        <title>Complete genome sequence of Amycolicicoccus subflavus DQS3-9A1T, an actinomycete isolated from crude oil-polluted soil.</title>
        <authorList>
            <person name="Cai M."/>
            <person name="Chen W.M."/>
            <person name="Nie Y."/>
            <person name="Chi C.Q."/>
            <person name="Wang Y.N."/>
            <person name="Tang Y.Q."/>
            <person name="Li G.Y."/>
            <person name="Wu X.L."/>
        </authorList>
    </citation>
    <scope>NUCLEOTIDE SEQUENCE [LARGE SCALE GENOMIC DNA]</scope>
    <source>
        <strain evidence="10">DSM 45089 / DQS3-9A1</strain>
    </source>
</reference>
<evidence type="ECO:0000256" key="2">
    <source>
        <dbReference type="ARBA" id="ARBA00008640"/>
    </source>
</evidence>
<sequence>MHQDETGRSFFTPLLKLAVLACIIIAGALAAIIIDVPTVAEVRSQVASAGLVGALVFVLVYAALSSIPSPASVLSIASGVLFGFAGGAAVVLVGAMIAATVSYLLGKHLGAEAVVRYGGARTRRVVHFLRRRGFVAVLLVRLVPLFPFWLVNYAGGISGIKARDYFLGTALGIVPGVLSYVALGAFGTQPLSWPFAAAIAAFVLLTAGGAYYARRMKKAEPELADRV</sequence>
<dbReference type="KEGG" id="asd:AS9A_4157"/>
<dbReference type="PANTHER" id="PTHR12677:SF59">
    <property type="entry name" value="GOLGI APPARATUS MEMBRANE PROTEIN TVP38-RELATED"/>
    <property type="match status" value="1"/>
</dbReference>
<dbReference type="InterPro" id="IPR015414">
    <property type="entry name" value="TMEM64"/>
</dbReference>
<keyword evidence="4 7" id="KW-0812">Transmembrane</keyword>
<proteinExistence type="inferred from homology"/>
<evidence type="ECO:0000256" key="6">
    <source>
        <dbReference type="ARBA" id="ARBA00023136"/>
    </source>
</evidence>
<evidence type="ECO:0000313" key="10">
    <source>
        <dbReference type="Proteomes" id="UP000009235"/>
    </source>
</evidence>
<dbReference type="STRING" id="443218.AS9A_4157"/>
<evidence type="ECO:0000256" key="1">
    <source>
        <dbReference type="ARBA" id="ARBA00004651"/>
    </source>
</evidence>
<feature type="domain" description="VTT" evidence="8">
    <location>
        <begin position="70"/>
        <end position="185"/>
    </location>
</feature>
<feature type="transmembrane region" description="Helical" evidence="7">
    <location>
        <begin position="133"/>
        <end position="153"/>
    </location>
</feature>
<protein>
    <recommendedName>
        <fullName evidence="7">TVP38/TMEM64 family membrane protein</fullName>
    </recommendedName>
</protein>
<dbReference type="HOGENOM" id="CLU_038944_4_2_11"/>
<keyword evidence="3 7" id="KW-1003">Cell membrane</keyword>
<feature type="transmembrane region" description="Helical" evidence="7">
    <location>
        <begin position="165"/>
        <end position="187"/>
    </location>
</feature>
<evidence type="ECO:0000313" key="9">
    <source>
        <dbReference type="EMBL" id="AEF42591.1"/>
    </source>
</evidence>
<keyword evidence="5 7" id="KW-1133">Transmembrane helix</keyword>
<dbReference type="eggNOG" id="COG0398">
    <property type="taxonomic scope" value="Bacteria"/>
</dbReference>
<name>F6EK50_HOYSD</name>
<evidence type="ECO:0000256" key="3">
    <source>
        <dbReference type="ARBA" id="ARBA00022475"/>
    </source>
</evidence>
<evidence type="ECO:0000259" key="8">
    <source>
        <dbReference type="Pfam" id="PF09335"/>
    </source>
</evidence>
<dbReference type="PANTHER" id="PTHR12677">
    <property type="entry name" value="GOLGI APPARATUS MEMBRANE PROTEIN TVP38-RELATED"/>
    <property type="match status" value="1"/>
</dbReference>
<feature type="transmembrane region" description="Helical" evidence="7">
    <location>
        <begin position="46"/>
        <end position="64"/>
    </location>
</feature>
<feature type="transmembrane region" description="Helical" evidence="7">
    <location>
        <begin position="193"/>
        <end position="213"/>
    </location>
</feature>
<organism evidence="9 10">
    <name type="scientific">Hoyosella subflava (strain DSM 45089 / JCM 17490 / NBRC 109087 / DQS3-9A1)</name>
    <name type="common">Amycolicicoccus subflavus</name>
    <dbReference type="NCBI Taxonomy" id="443218"/>
    <lineage>
        <taxon>Bacteria</taxon>
        <taxon>Bacillati</taxon>
        <taxon>Actinomycetota</taxon>
        <taxon>Actinomycetes</taxon>
        <taxon>Mycobacteriales</taxon>
        <taxon>Hoyosellaceae</taxon>
        <taxon>Hoyosella</taxon>
    </lineage>
</organism>
<dbReference type="AlphaFoldDB" id="F6EK50"/>
<comment type="subcellular location">
    <subcellularLocation>
        <location evidence="1 7">Cell membrane</location>
        <topology evidence="1 7">Multi-pass membrane protein</topology>
    </subcellularLocation>
</comment>
<dbReference type="Pfam" id="PF09335">
    <property type="entry name" value="VTT_dom"/>
    <property type="match status" value="1"/>
</dbReference>
<dbReference type="Proteomes" id="UP000009235">
    <property type="component" value="Chromosome"/>
</dbReference>
<feature type="transmembrane region" description="Helical" evidence="7">
    <location>
        <begin position="76"/>
        <end position="105"/>
    </location>
</feature>
<dbReference type="EMBL" id="CP002786">
    <property type="protein sequence ID" value="AEF42591.1"/>
    <property type="molecule type" value="Genomic_DNA"/>
</dbReference>
<dbReference type="GO" id="GO:0005886">
    <property type="term" value="C:plasma membrane"/>
    <property type="evidence" value="ECO:0007669"/>
    <property type="project" value="UniProtKB-SubCell"/>
</dbReference>
<dbReference type="InterPro" id="IPR032816">
    <property type="entry name" value="VTT_dom"/>
</dbReference>
<accession>F6EK50</accession>
<gene>
    <name evidence="9" type="ordered locus">AS9A_4157</name>
</gene>
<comment type="similarity">
    <text evidence="2 7">Belongs to the TVP38/TMEM64 family.</text>
</comment>
<evidence type="ECO:0000256" key="5">
    <source>
        <dbReference type="ARBA" id="ARBA00022989"/>
    </source>
</evidence>
<evidence type="ECO:0000256" key="7">
    <source>
        <dbReference type="RuleBase" id="RU366058"/>
    </source>
</evidence>
<evidence type="ECO:0000256" key="4">
    <source>
        <dbReference type="ARBA" id="ARBA00022692"/>
    </source>
</evidence>
<dbReference type="RefSeq" id="WP_013808940.1">
    <property type="nucleotide sequence ID" value="NC_015564.1"/>
</dbReference>
<keyword evidence="10" id="KW-1185">Reference proteome</keyword>
<feature type="transmembrane region" description="Helical" evidence="7">
    <location>
        <begin position="14"/>
        <end position="34"/>
    </location>
</feature>